<dbReference type="GO" id="GO:0044283">
    <property type="term" value="P:small molecule biosynthetic process"/>
    <property type="evidence" value="ECO:0007669"/>
    <property type="project" value="UniProtKB-ARBA"/>
</dbReference>
<accession>A0A9P8ZVY7</accession>
<sequence>MAISTPTTGEAVQQLDCADFAGEDPIKQNEFCLKLVDSLSTLGFFKVINHGISVEEIKDAFEWSKKFFDLPLETKLKVAHPAEANPHRGYSIPGQEKVSQIAEFEKGNREAVPVFDMKESFDYGPAEDERYANKWPDETDLPGFRTFMEPFFYKCDEAHIRLLKALSIGLGVNPTIFMDDSRQQNGCELRLTHYPACDLSNISPGATRISEHKDFGTLTLLFQDSVGGLEVESRANPGSHIAVESEHMGEMIVNIGDCLQRWTNDKLRSTVHRVVLPPGTERWADARYSVAYFGKPNRSQLVGTKPEFLPEGTESKYSNITAFEYNQERLGWTY</sequence>
<dbReference type="PRINTS" id="PR00682">
    <property type="entry name" value="IPNSYNTHASE"/>
</dbReference>
<dbReference type="Pfam" id="PF14226">
    <property type="entry name" value="DIOX_N"/>
    <property type="match status" value="1"/>
</dbReference>
<comment type="caution">
    <text evidence="4">The sequence shown here is derived from an EMBL/GenBank/DDBJ whole genome shotgun (WGS) entry which is preliminary data.</text>
</comment>
<dbReference type="PROSITE" id="PS51471">
    <property type="entry name" value="FE2OG_OXY"/>
    <property type="match status" value="1"/>
</dbReference>
<protein>
    <recommendedName>
        <fullName evidence="3">Fe2OG dioxygenase domain-containing protein</fullName>
    </recommendedName>
</protein>
<comment type="similarity">
    <text evidence="1 2">Belongs to the iron/ascorbate-dependent oxidoreductase family.</text>
</comment>
<proteinExistence type="inferred from homology"/>
<dbReference type="InterPro" id="IPR026992">
    <property type="entry name" value="DIOX_N"/>
</dbReference>
<gene>
    <name evidence="4" type="ORF">BKA67DRAFT_522559</name>
</gene>
<dbReference type="InterPro" id="IPR050231">
    <property type="entry name" value="Iron_ascorbate_oxido_reductase"/>
</dbReference>
<dbReference type="OrthoDB" id="288590at2759"/>
<keyword evidence="5" id="KW-1185">Reference proteome</keyword>
<dbReference type="RefSeq" id="XP_045955701.1">
    <property type="nucleotide sequence ID" value="XM_046098382.1"/>
</dbReference>
<dbReference type="InterPro" id="IPR044861">
    <property type="entry name" value="IPNS-like_FE2OG_OXY"/>
</dbReference>
<keyword evidence="2" id="KW-0560">Oxidoreductase</keyword>
<name>A0A9P8ZVY7_9PEZI</name>
<dbReference type="EMBL" id="JAGPXC010000007">
    <property type="protein sequence ID" value="KAH6649194.1"/>
    <property type="molecule type" value="Genomic_DNA"/>
</dbReference>
<evidence type="ECO:0000256" key="1">
    <source>
        <dbReference type="ARBA" id="ARBA00008056"/>
    </source>
</evidence>
<dbReference type="GO" id="GO:0046872">
    <property type="term" value="F:metal ion binding"/>
    <property type="evidence" value="ECO:0007669"/>
    <property type="project" value="UniProtKB-KW"/>
</dbReference>
<dbReference type="Proteomes" id="UP000758603">
    <property type="component" value="Unassembled WGS sequence"/>
</dbReference>
<feature type="domain" description="Fe2OG dioxygenase" evidence="3">
    <location>
        <begin position="183"/>
        <end position="296"/>
    </location>
</feature>
<evidence type="ECO:0000259" key="3">
    <source>
        <dbReference type="PROSITE" id="PS51471"/>
    </source>
</evidence>
<evidence type="ECO:0000256" key="2">
    <source>
        <dbReference type="RuleBase" id="RU003682"/>
    </source>
</evidence>
<dbReference type="Gene3D" id="2.60.120.330">
    <property type="entry name" value="B-lactam Antibiotic, Isopenicillin N Synthase, Chain"/>
    <property type="match status" value="1"/>
</dbReference>
<dbReference type="AlphaFoldDB" id="A0A9P8ZVY7"/>
<organism evidence="4 5">
    <name type="scientific">Truncatella angustata</name>
    <dbReference type="NCBI Taxonomy" id="152316"/>
    <lineage>
        <taxon>Eukaryota</taxon>
        <taxon>Fungi</taxon>
        <taxon>Dikarya</taxon>
        <taxon>Ascomycota</taxon>
        <taxon>Pezizomycotina</taxon>
        <taxon>Sordariomycetes</taxon>
        <taxon>Xylariomycetidae</taxon>
        <taxon>Amphisphaeriales</taxon>
        <taxon>Sporocadaceae</taxon>
        <taxon>Truncatella</taxon>
    </lineage>
</organism>
<dbReference type="SUPFAM" id="SSF51197">
    <property type="entry name" value="Clavaminate synthase-like"/>
    <property type="match status" value="1"/>
</dbReference>
<dbReference type="Pfam" id="PF03171">
    <property type="entry name" value="2OG-FeII_Oxy"/>
    <property type="match status" value="1"/>
</dbReference>
<evidence type="ECO:0000313" key="4">
    <source>
        <dbReference type="EMBL" id="KAH6649194.1"/>
    </source>
</evidence>
<dbReference type="InterPro" id="IPR027443">
    <property type="entry name" value="IPNS-like_sf"/>
</dbReference>
<keyword evidence="2" id="KW-0408">Iron</keyword>
<keyword evidence="2" id="KW-0479">Metal-binding</keyword>
<dbReference type="PANTHER" id="PTHR47990">
    <property type="entry name" value="2-OXOGLUTARATE (2OG) AND FE(II)-DEPENDENT OXYGENASE SUPERFAMILY PROTEIN-RELATED"/>
    <property type="match status" value="1"/>
</dbReference>
<evidence type="ECO:0000313" key="5">
    <source>
        <dbReference type="Proteomes" id="UP000758603"/>
    </source>
</evidence>
<reference evidence="4" key="1">
    <citation type="journal article" date="2021" name="Nat. Commun.">
        <title>Genetic determinants of endophytism in the Arabidopsis root mycobiome.</title>
        <authorList>
            <person name="Mesny F."/>
            <person name="Miyauchi S."/>
            <person name="Thiergart T."/>
            <person name="Pickel B."/>
            <person name="Atanasova L."/>
            <person name="Karlsson M."/>
            <person name="Huettel B."/>
            <person name="Barry K.W."/>
            <person name="Haridas S."/>
            <person name="Chen C."/>
            <person name="Bauer D."/>
            <person name="Andreopoulos W."/>
            <person name="Pangilinan J."/>
            <person name="LaButti K."/>
            <person name="Riley R."/>
            <person name="Lipzen A."/>
            <person name="Clum A."/>
            <person name="Drula E."/>
            <person name="Henrissat B."/>
            <person name="Kohler A."/>
            <person name="Grigoriev I.V."/>
            <person name="Martin F.M."/>
            <person name="Hacquard S."/>
        </authorList>
    </citation>
    <scope>NUCLEOTIDE SEQUENCE</scope>
    <source>
        <strain evidence="4">MPI-SDFR-AT-0073</strain>
    </source>
</reference>
<dbReference type="GeneID" id="70127274"/>
<dbReference type="GO" id="GO:0016491">
    <property type="term" value="F:oxidoreductase activity"/>
    <property type="evidence" value="ECO:0007669"/>
    <property type="project" value="UniProtKB-KW"/>
</dbReference>
<dbReference type="InterPro" id="IPR005123">
    <property type="entry name" value="Oxoglu/Fe-dep_dioxygenase_dom"/>
</dbReference>